<protein>
    <submittedName>
        <fullName evidence="2">PiggyBac transposable element-derived protein 4</fullName>
    </submittedName>
</protein>
<dbReference type="InterPro" id="IPR029526">
    <property type="entry name" value="PGBD"/>
</dbReference>
<gene>
    <name evidence="2" type="ORF">X975_08564</name>
</gene>
<sequence>MEIFPLSKRSHHADWKDVTAAELFLFLAVALLWRHVEKDSISDYWSTNELIETQFFRKIISLDRFKKILRFLHFANNETPPSK</sequence>
<dbReference type="PANTHER" id="PTHR46599:SF3">
    <property type="entry name" value="PIGGYBAC TRANSPOSABLE ELEMENT-DERIVED PROTEIN 4"/>
    <property type="match status" value="1"/>
</dbReference>
<evidence type="ECO:0000259" key="1">
    <source>
        <dbReference type="Pfam" id="PF13843"/>
    </source>
</evidence>
<dbReference type="PANTHER" id="PTHR46599">
    <property type="entry name" value="PIGGYBAC TRANSPOSABLE ELEMENT-DERIVED PROTEIN 4"/>
    <property type="match status" value="1"/>
</dbReference>
<reference evidence="2 3" key="1">
    <citation type="submission" date="2013-11" db="EMBL/GenBank/DDBJ databases">
        <title>Genome sequencing of Stegodyphus mimosarum.</title>
        <authorList>
            <person name="Bechsgaard J."/>
        </authorList>
    </citation>
    <scope>NUCLEOTIDE SEQUENCE [LARGE SCALE GENOMIC DNA]</scope>
</reference>
<keyword evidence="3" id="KW-1185">Reference proteome</keyword>
<dbReference type="Pfam" id="PF13843">
    <property type="entry name" value="DDE_Tnp_1_7"/>
    <property type="match status" value="1"/>
</dbReference>
<organism evidence="2 3">
    <name type="scientific">Stegodyphus mimosarum</name>
    <name type="common">African social velvet spider</name>
    <dbReference type="NCBI Taxonomy" id="407821"/>
    <lineage>
        <taxon>Eukaryota</taxon>
        <taxon>Metazoa</taxon>
        <taxon>Ecdysozoa</taxon>
        <taxon>Arthropoda</taxon>
        <taxon>Chelicerata</taxon>
        <taxon>Arachnida</taxon>
        <taxon>Araneae</taxon>
        <taxon>Araneomorphae</taxon>
        <taxon>Entelegynae</taxon>
        <taxon>Eresoidea</taxon>
        <taxon>Eresidae</taxon>
        <taxon>Stegodyphus</taxon>
    </lineage>
</organism>
<evidence type="ECO:0000313" key="3">
    <source>
        <dbReference type="Proteomes" id="UP000054359"/>
    </source>
</evidence>
<feature type="non-terminal residue" evidence="2">
    <location>
        <position position="83"/>
    </location>
</feature>
<evidence type="ECO:0000313" key="2">
    <source>
        <dbReference type="EMBL" id="KFM56901.1"/>
    </source>
</evidence>
<feature type="domain" description="PiggyBac transposable element-derived protein" evidence="1">
    <location>
        <begin position="13"/>
        <end position="81"/>
    </location>
</feature>
<dbReference type="OrthoDB" id="6430552at2759"/>
<dbReference type="AlphaFoldDB" id="A0A087SVL2"/>
<dbReference type="Proteomes" id="UP000054359">
    <property type="component" value="Unassembled WGS sequence"/>
</dbReference>
<dbReference type="EMBL" id="KK112167">
    <property type="protein sequence ID" value="KFM56901.1"/>
    <property type="molecule type" value="Genomic_DNA"/>
</dbReference>
<proteinExistence type="predicted"/>
<name>A0A087SVL2_STEMI</name>
<accession>A0A087SVL2</accession>